<feature type="region of interest" description="Disordered" evidence="2">
    <location>
        <begin position="117"/>
        <end position="156"/>
    </location>
</feature>
<comment type="caution">
    <text evidence="3">The sequence shown here is derived from an EMBL/GenBank/DDBJ whole genome shotgun (WGS) entry which is preliminary data.</text>
</comment>
<gene>
    <name evidence="3" type="primary">HAUS8</name>
    <name evidence="3" type="ORF">RLOC_00014580</name>
</gene>
<dbReference type="KEGG" id="lsr:110479628"/>
<evidence type="ECO:0000313" key="3">
    <source>
        <dbReference type="EMBL" id="OWK50652.1"/>
    </source>
</evidence>
<dbReference type="RefSeq" id="XP_021402694.1">
    <property type="nucleotide sequence ID" value="XM_021547019.2"/>
</dbReference>
<proteinExistence type="predicted"/>
<dbReference type="AlphaFoldDB" id="A0A218UB65"/>
<feature type="coiled-coil region" evidence="1">
    <location>
        <begin position="200"/>
        <end position="230"/>
    </location>
</feature>
<keyword evidence="1" id="KW-0175">Coiled coil</keyword>
<feature type="region of interest" description="Disordered" evidence="2">
    <location>
        <begin position="1"/>
        <end position="80"/>
    </location>
</feature>
<name>A0A218UB65_9PASE</name>
<evidence type="ECO:0000256" key="2">
    <source>
        <dbReference type="SAM" id="MobiDB-lite"/>
    </source>
</evidence>
<dbReference type="Proteomes" id="UP000197619">
    <property type="component" value="Unassembled WGS sequence"/>
</dbReference>
<organism evidence="3 4">
    <name type="scientific">Lonchura striata</name>
    <name type="common">white-rumped munia</name>
    <dbReference type="NCBI Taxonomy" id="40157"/>
    <lineage>
        <taxon>Eukaryota</taxon>
        <taxon>Metazoa</taxon>
        <taxon>Chordata</taxon>
        <taxon>Craniata</taxon>
        <taxon>Vertebrata</taxon>
        <taxon>Euteleostomi</taxon>
        <taxon>Archelosauria</taxon>
        <taxon>Archosauria</taxon>
        <taxon>Dinosauria</taxon>
        <taxon>Saurischia</taxon>
        <taxon>Theropoda</taxon>
        <taxon>Coelurosauria</taxon>
        <taxon>Aves</taxon>
        <taxon>Neognathae</taxon>
        <taxon>Neoaves</taxon>
        <taxon>Telluraves</taxon>
        <taxon>Australaves</taxon>
        <taxon>Passeriformes</taxon>
        <taxon>Passeroidea</taxon>
        <taxon>Estrildidae</taxon>
        <taxon>Estrildinae</taxon>
        <taxon>Lonchura</taxon>
    </lineage>
</organism>
<dbReference type="CTD" id="93323"/>
<dbReference type="EMBL" id="MUZQ01000517">
    <property type="protein sequence ID" value="OWK50652.1"/>
    <property type="molecule type" value="Genomic_DNA"/>
</dbReference>
<keyword evidence="4" id="KW-1185">Reference proteome</keyword>
<protein>
    <submittedName>
        <fullName evidence="3">HAUS augmin-like complex subunit 8</fullName>
    </submittedName>
</protein>
<reference evidence="3 4" key="1">
    <citation type="submission" date="2017-05" db="EMBL/GenBank/DDBJ databases">
        <title>Genome of assembly of the Bengalese finch, Lonchura striata domestica.</title>
        <authorList>
            <person name="Colquitt B.M."/>
            <person name="Brainard M.S."/>
        </authorList>
    </citation>
    <scope>NUCLEOTIDE SEQUENCE [LARGE SCALE GENOMIC DNA]</scope>
    <source>
        <strain evidence="3">White83orange57</strain>
    </source>
</reference>
<feature type="compositionally biased region" description="Basic and acidic residues" evidence="2">
    <location>
        <begin position="117"/>
        <end position="132"/>
    </location>
</feature>
<evidence type="ECO:0000256" key="1">
    <source>
        <dbReference type="SAM" id="Coils"/>
    </source>
</evidence>
<dbReference type="STRING" id="299123.ENSLSDP00000009523"/>
<sequence length="364" mass="40813">MSSEGSGAAAAPGQTLKAKRKGGRVVPSRYLQFNKKHSKKVSSSGVAQRKAEKDISSSSSSSSGSLPCSSTKARSVVSQKHEISASVDLSSLNQGGFEKGDLQSTLLDEGKMKLPDLDISDINDRSDPKKSSYSESTSEEDSETKQINGNTDNETDSCDLIEELESETLLLTFLRLKTEKKVAKMEGKAEENLLMLCEEKRKEQEKLWELKREILLKEREQKLNETLEKQIEVLSPLIAVCENFKEQYKSFAASLDATRHELPIKNIHIEGDKQTYLDELGKQLMITQELLTEVMPNHSEDSAKALGALKELQEVSQQLSKELQRSFTDVQNLSFEASKEVSLHNQYVCEENHGVDDVKRWYFN</sequence>
<feature type="compositionally biased region" description="Low complexity" evidence="2">
    <location>
        <begin position="56"/>
        <end position="70"/>
    </location>
</feature>
<feature type="compositionally biased region" description="Low complexity" evidence="2">
    <location>
        <begin position="1"/>
        <end position="13"/>
    </location>
</feature>
<dbReference type="GeneID" id="110479628"/>
<accession>A0A218UB65</accession>
<evidence type="ECO:0000313" key="4">
    <source>
        <dbReference type="Proteomes" id="UP000197619"/>
    </source>
</evidence>